<accession>A0A5B9ED55</accession>
<gene>
    <name evidence="2" type="ORF">FTW19_17585</name>
</gene>
<reference evidence="2 3" key="1">
    <citation type="submission" date="2019-08" db="EMBL/GenBank/DDBJ databases">
        <title>Complete genome sequence of Terriglobus albidus strain ORNL.</title>
        <authorList>
            <person name="Podar M."/>
        </authorList>
    </citation>
    <scope>NUCLEOTIDE SEQUENCE [LARGE SCALE GENOMIC DNA]</scope>
    <source>
        <strain evidence="2 3">ORNL</strain>
    </source>
</reference>
<protein>
    <recommendedName>
        <fullName evidence="4">Porin</fullName>
    </recommendedName>
</protein>
<keyword evidence="1" id="KW-0732">Signal</keyword>
<keyword evidence="3" id="KW-1185">Reference proteome</keyword>
<evidence type="ECO:0000256" key="1">
    <source>
        <dbReference type="SAM" id="SignalP"/>
    </source>
</evidence>
<proteinExistence type="predicted"/>
<feature type="chain" id="PRO_5022913339" description="Porin" evidence="1">
    <location>
        <begin position="21"/>
        <end position="432"/>
    </location>
</feature>
<feature type="signal peptide" evidence="1">
    <location>
        <begin position="1"/>
        <end position="20"/>
    </location>
</feature>
<evidence type="ECO:0008006" key="4">
    <source>
        <dbReference type="Google" id="ProtNLM"/>
    </source>
</evidence>
<organism evidence="2 3">
    <name type="scientific">Terriglobus albidus</name>
    <dbReference type="NCBI Taxonomy" id="1592106"/>
    <lineage>
        <taxon>Bacteria</taxon>
        <taxon>Pseudomonadati</taxon>
        <taxon>Acidobacteriota</taxon>
        <taxon>Terriglobia</taxon>
        <taxon>Terriglobales</taxon>
        <taxon>Acidobacteriaceae</taxon>
        <taxon>Terriglobus</taxon>
    </lineage>
</organism>
<dbReference type="OrthoDB" id="115027at2"/>
<evidence type="ECO:0000313" key="3">
    <source>
        <dbReference type="Proteomes" id="UP000321820"/>
    </source>
</evidence>
<name>A0A5B9ED55_9BACT</name>
<sequence>MNRSLYKSAISLIFLSGPLAAIGQAVPAATANVTSNVPSYGIQQGGTLNYSLGASETIITGYNGNGGTANSTNIFGRASLVTSNETRPTSLIYSGGYIFSEIPGQPSSTFHNLGLSQVLATKHWNFVLSDLVSYLPSSQTTGISGIAGTGDVGTSATGPVLGQGVLTYYATRIVNTASGSVEGKITSSTAIETSVSYGIQRFINSQGIDNSQYTGTIGPQHRINERNSIGANYTYSRFSYGSNPYTTTSKFDFVAQGGNLTYEHLFSRRLSTNVSIGPQWTRSSNGSSLPSHLSFAANTSLNYLGKLSHAALVYYRGTDAGSGVLLGAVSDDVGLLYQQTLDPNWSVGLSGNYARTSGVLAYNTGKSKSNTFYGGIQLTRKLGHDFAVYGSYNAQNQRINNIAGFQNAFNGLTQIFGFGIIYSPQSIRIGRH</sequence>
<dbReference type="AlphaFoldDB" id="A0A5B9ED55"/>
<dbReference type="Proteomes" id="UP000321820">
    <property type="component" value="Chromosome"/>
</dbReference>
<evidence type="ECO:0000313" key="2">
    <source>
        <dbReference type="EMBL" id="QEE29639.1"/>
    </source>
</evidence>
<dbReference type="RefSeq" id="WP_147648831.1">
    <property type="nucleotide sequence ID" value="NZ_CP042806.1"/>
</dbReference>
<dbReference type="KEGG" id="talb:FTW19_17585"/>
<dbReference type="EMBL" id="CP042806">
    <property type="protein sequence ID" value="QEE29639.1"/>
    <property type="molecule type" value="Genomic_DNA"/>
</dbReference>